<keyword evidence="4 6" id="KW-0472">Membrane</keyword>
<dbReference type="OrthoDB" id="4350122at2"/>
<dbReference type="InterPro" id="IPR049453">
    <property type="entry name" value="Memb_transporter_dom"/>
</dbReference>
<gene>
    <name evidence="8" type="ORF">SAMN04489712_12311</name>
</gene>
<dbReference type="Proteomes" id="UP000236723">
    <property type="component" value="Unassembled WGS sequence"/>
</dbReference>
<evidence type="ECO:0000256" key="6">
    <source>
        <dbReference type="SAM" id="Phobius"/>
    </source>
</evidence>
<proteinExistence type="predicted"/>
<evidence type="ECO:0000256" key="1">
    <source>
        <dbReference type="ARBA" id="ARBA00004141"/>
    </source>
</evidence>
<evidence type="ECO:0000259" key="7">
    <source>
        <dbReference type="Pfam" id="PF13515"/>
    </source>
</evidence>
<accession>A0A1H6DWF5</accession>
<keyword evidence="2 6" id="KW-0812">Transmembrane</keyword>
<dbReference type="AlphaFoldDB" id="A0A1H6DWF5"/>
<feature type="transmembrane region" description="Helical" evidence="6">
    <location>
        <begin position="88"/>
        <end position="117"/>
    </location>
</feature>
<feature type="domain" description="Integral membrane bound transporter" evidence="7">
    <location>
        <begin position="43"/>
        <end position="162"/>
    </location>
</feature>
<keyword evidence="3 6" id="KW-1133">Transmembrane helix</keyword>
<evidence type="ECO:0000256" key="3">
    <source>
        <dbReference type="ARBA" id="ARBA00022989"/>
    </source>
</evidence>
<sequence>MPSRQAVRERVRTVTSPRRLWTVGHSDQPTALFITRLVVTAVLAYLIALWLLAEPAPVLAPLTALLVVQVSLFQTLRSAVQRIISVTAGVILAVFLVGWLGFTWWSLGVTIAVALLLGRMLRLGDNLLEVPISAMLILQLGSDTAAAERVKETLIGAGVGLLAGLLAAPVRVRPAQEAVDELGRSMQDLLDRMAEGLRAEPDDRTTADWMERSRRLTDDIQEVDQALTEAEESARLNPRTRIGVTPGPGPALRSAMQHLAHSVLGIHALARSMADRTGLLMRDRTGLGAEMWEADVRTRLAVVLRELATATRLYTRAATTSSADDAVRLVTALESRLSQARRCRDDLGRLLREDPGHWPLHGELLVHLDRLIDELRAAGQGPVTQRPGRRRRPIARGARRRVRTRIPILPGAMAERRRNVPSERPPSPQRTSLPEQPTPSERAAPSERGGP</sequence>
<feature type="region of interest" description="Disordered" evidence="5">
    <location>
        <begin position="379"/>
        <end position="451"/>
    </location>
</feature>
<dbReference type="EMBL" id="FNVO01000023">
    <property type="protein sequence ID" value="SEG89056.1"/>
    <property type="molecule type" value="Genomic_DNA"/>
</dbReference>
<comment type="subcellular location">
    <subcellularLocation>
        <location evidence="1">Membrane</location>
        <topology evidence="1">Multi-pass membrane protein</topology>
    </subcellularLocation>
</comment>
<name>A0A1H6DWF5_9ACTN</name>
<evidence type="ECO:0000256" key="5">
    <source>
        <dbReference type="SAM" id="MobiDB-lite"/>
    </source>
</evidence>
<feature type="compositionally biased region" description="Polar residues" evidence="5">
    <location>
        <begin position="429"/>
        <end position="439"/>
    </location>
</feature>
<evidence type="ECO:0000313" key="8">
    <source>
        <dbReference type="EMBL" id="SEG89056.1"/>
    </source>
</evidence>
<evidence type="ECO:0000256" key="4">
    <source>
        <dbReference type="ARBA" id="ARBA00023136"/>
    </source>
</evidence>
<evidence type="ECO:0000313" key="9">
    <source>
        <dbReference type="Proteomes" id="UP000236723"/>
    </source>
</evidence>
<feature type="compositionally biased region" description="Basic residues" evidence="5">
    <location>
        <begin position="387"/>
        <end position="404"/>
    </location>
</feature>
<organism evidence="8 9">
    <name type="scientific">Thermomonospora echinospora</name>
    <dbReference type="NCBI Taxonomy" id="1992"/>
    <lineage>
        <taxon>Bacteria</taxon>
        <taxon>Bacillati</taxon>
        <taxon>Actinomycetota</taxon>
        <taxon>Actinomycetes</taxon>
        <taxon>Streptosporangiales</taxon>
        <taxon>Thermomonosporaceae</taxon>
        <taxon>Thermomonospora</taxon>
    </lineage>
</organism>
<keyword evidence="9" id="KW-1185">Reference proteome</keyword>
<feature type="transmembrane region" description="Helical" evidence="6">
    <location>
        <begin position="58"/>
        <end position="76"/>
    </location>
</feature>
<dbReference type="RefSeq" id="WP_160147179.1">
    <property type="nucleotide sequence ID" value="NZ_FNVO01000023.1"/>
</dbReference>
<evidence type="ECO:0000256" key="2">
    <source>
        <dbReference type="ARBA" id="ARBA00022692"/>
    </source>
</evidence>
<dbReference type="Pfam" id="PF13515">
    <property type="entry name" value="FUSC_2"/>
    <property type="match status" value="1"/>
</dbReference>
<feature type="transmembrane region" description="Helical" evidence="6">
    <location>
        <begin position="33"/>
        <end position="52"/>
    </location>
</feature>
<protein>
    <submittedName>
        <fullName evidence="8">Aromatic acid exporter family member 1</fullName>
    </submittedName>
</protein>
<dbReference type="GO" id="GO:0016020">
    <property type="term" value="C:membrane"/>
    <property type="evidence" value="ECO:0007669"/>
    <property type="project" value="UniProtKB-SubCell"/>
</dbReference>
<reference evidence="9" key="1">
    <citation type="submission" date="2016-10" db="EMBL/GenBank/DDBJ databases">
        <authorList>
            <person name="Varghese N."/>
            <person name="Submissions S."/>
        </authorList>
    </citation>
    <scope>NUCLEOTIDE SEQUENCE [LARGE SCALE GENOMIC DNA]</scope>
    <source>
        <strain evidence="9">DSM 43163</strain>
    </source>
</reference>